<evidence type="ECO:0000256" key="2">
    <source>
        <dbReference type="ARBA" id="ARBA00022741"/>
    </source>
</evidence>
<proteinExistence type="inferred from homology"/>
<protein>
    <submittedName>
        <fullName evidence="5">Flp pilus assembly complex ATPase component TadA</fullName>
    </submittedName>
</protein>
<evidence type="ECO:0000259" key="4">
    <source>
        <dbReference type="Pfam" id="PF00437"/>
    </source>
</evidence>
<dbReference type="Gene3D" id="3.30.450.90">
    <property type="match status" value="1"/>
</dbReference>
<accession>A0ABY4PHC0</accession>
<dbReference type="CDD" id="cd01129">
    <property type="entry name" value="PulE-GspE-like"/>
    <property type="match status" value="1"/>
</dbReference>
<keyword evidence="2" id="KW-0547">Nucleotide-binding</keyword>
<feature type="domain" description="Bacterial type II secretion system protein E" evidence="4">
    <location>
        <begin position="8"/>
        <end position="274"/>
    </location>
</feature>
<evidence type="ECO:0000256" key="1">
    <source>
        <dbReference type="ARBA" id="ARBA00006611"/>
    </source>
</evidence>
<evidence type="ECO:0000313" key="5">
    <source>
        <dbReference type="EMBL" id="UQS85211.1"/>
    </source>
</evidence>
<dbReference type="SUPFAM" id="SSF52540">
    <property type="entry name" value="P-loop containing nucleoside triphosphate hydrolases"/>
    <property type="match status" value="1"/>
</dbReference>
<keyword evidence="6" id="KW-1185">Reference proteome</keyword>
<dbReference type="NCBIfam" id="NF041000">
    <property type="entry name" value="ATPase_ComGA"/>
    <property type="match status" value="1"/>
</dbReference>
<reference evidence="5 6" key="1">
    <citation type="journal article" date="2022" name="Int. J. Syst. Evol. Microbiol.">
        <title>Apilactobacillus apisilvae sp. nov., Nicolia spurrieriana gen. nov. sp. nov., Bombilactobacillus folatiphilus sp. nov. and Bombilactobacillus thymidiniphilus sp. nov., four new lactic acid bacterial isolates from stingless bees Tetragonula carbonaria and Austroplebeia australis.</title>
        <authorList>
            <person name="Oliphant S.A."/>
            <person name="Watson-Haigh N.S."/>
            <person name="Sumby K.M."/>
            <person name="Gardner J."/>
            <person name="Groom S."/>
            <person name="Jiranek V."/>
        </authorList>
    </citation>
    <scope>NUCLEOTIDE SEQUENCE [LARGE SCALE GENOMIC DNA]</scope>
    <source>
        <strain evidence="5 6">SG5_A10</strain>
    </source>
</reference>
<dbReference type="EMBL" id="CP093362">
    <property type="protein sequence ID" value="UQS85211.1"/>
    <property type="molecule type" value="Genomic_DNA"/>
</dbReference>
<organism evidence="5 6">
    <name type="scientific">Apilactobacillus apisilvae</name>
    <dbReference type="NCBI Taxonomy" id="2923364"/>
    <lineage>
        <taxon>Bacteria</taxon>
        <taxon>Bacillati</taxon>
        <taxon>Bacillota</taxon>
        <taxon>Bacilli</taxon>
        <taxon>Lactobacillales</taxon>
        <taxon>Lactobacillaceae</taxon>
        <taxon>Apilactobacillus</taxon>
    </lineage>
</organism>
<dbReference type="InterPro" id="IPR047667">
    <property type="entry name" value="ATPase_ComGA"/>
</dbReference>
<keyword evidence="3" id="KW-0067">ATP-binding</keyword>
<name>A0ABY4PHC0_9LACO</name>
<dbReference type="InterPro" id="IPR027417">
    <property type="entry name" value="P-loop_NTPase"/>
</dbReference>
<dbReference type="InterPro" id="IPR001482">
    <property type="entry name" value="T2SS/T4SS_dom"/>
</dbReference>
<dbReference type="Gene3D" id="3.40.50.300">
    <property type="entry name" value="P-loop containing nucleotide triphosphate hydrolases"/>
    <property type="match status" value="1"/>
</dbReference>
<sequence>MKMMDYFQILINHAIEIKANDIYIFPNSENFAIKMHSNLEIIDYEILKNDFADKLFNYCKYISSMSISEKRRPQLGSYLYQHNNINYYLRFSSVGNFDNKESMVIRIIYSINDQSIKYIDNNQLLSLEKNAHKGGMILFAGTTGSGKTTSVYKLANMLGRNKVVMSIEDPVEIVNESFLQLQVNDNAGMGYNELIKVGLRHRPDIFIIGEIRDNRTASAAIRAALSGHLVLSTIHANNAESVLNRIHQLDINLSDIEQSINTIVYQQLVKDNSYNNSASLTIIENPSKKMEKINDIF</sequence>
<evidence type="ECO:0000313" key="6">
    <source>
        <dbReference type="Proteomes" id="UP000831859"/>
    </source>
</evidence>
<dbReference type="Pfam" id="PF00437">
    <property type="entry name" value="T2SSE"/>
    <property type="match status" value="1"/>
</dbReference>
<dbReference type="PANTHER" id="PTHR30258:SF2">
    <property type="entry name" value="COMG OPERON PROTEIN 1"/>
    <property type="match status" value="1"/>
</dbReference>
<dbReference type="PANTHER" id="PTHR30258">
    <property type="entry name" value="TYPE II SECRETION SYSTEM PROTEIN GSPE-RELATED"/>
    <property type="match status" value="1"/>
</dbReference>
<comment type="similarity">
    <text evidence="1">Belongs to the GSP E family.</text>
</comment>
<dbReference type="Proteomes" id="UP000831859">
    <property type="component" value="Chromosome"/>
</dbReference>
<dbReference type="RefSeq" id="WP_249511189.1">
    <property type="nucleotide sequence ID" value="NZ_CP093362.1"/>
</dbReference>
<evidence type="ECO:0000256" key="3">
    <source>
        <dbReference type="ARBA" id="ARBA00022840"/>
    </source>
</evidence>
<gene>
    <name evidence="5" type="primary">tadA</name>
    <name evidence="5" type="ORF">MOO46_01000</name>
</gene>